<evidence type="ECO:0000313" key="12">
    <source>
        <dbReference type="EMBL" id="AIV03891.1"/>
    </source>
</evidence>
<comment type="cofactor">
    <cofactor evidence="10">
        <name>[4Fe-4S] cluster</name>
        <dbReference type="ChEBI" id="CHEBI:49883"/>
    </cofactor>
    <text evidence="10">Binds 3 [4Fe-4S] clusters per subunit.</text>
</comment>
<dbReference type="STRING" id="1318617.MGM1_5310"/>
<dbReference type="HOGENOM" id="CLU_002569_0_0_14"/>
<dbReference type="GO" id="GO:0022900">
    <property type="term" value="P:electron transport chain"/>
    <property type="evidence" value="ECO:0007669"/>
    <property type="project" value="InterPro"/>
</dbReference>
<feature type="domain" description="4Fe-4S ferredoxin-type" evidence="11">
    <location>
        <begin position="684"/>
        <end position="713"/>
    </location>
</feature>
<keyword evidence="4 10" id="KW-0479">Metal-binding</keyword>
<evidence type="ECO:0000313" key="13">
    <source>
        <dbReference type="Proteomes" id="UP000030066"/>
    </source>
</evidence>
<keyword evidence="2 9" id="KW-0813">Transport</keyword>
<dbReference type="GO" id="GO:0016903">
    <property type="term" value="F:oxidoreductase activity, acting on the aldehyde or oxo group of donors"/>
    <property type="evidence" value="ECO:0007669"/>
    <property type="project" value="InterPro"/>
</dbReference>
<evidence type="ECO:0000256" key="5">
    <source>
        <dbReference type="ARBA" id="ARBA00022982"/>
    </source>
</evidence>
<dbReference type="PROSITE" id="PS51379">
    <property type="entry name" value="4FE4S_FER_2"/>
    <property type="match status" value="2"/>
</dbReference>
<keyword evidence="7 10" id="KW-0408">Iron</keyword>
<dbReference type="SUPFAM" id="SSF54862">
    <property type="entry name" value="4Fe-4S ferredoxins"/>
    <property type="match status" value="1"/>
</dbReference>
<dbReference type="Gene3D" id="4.10.780.10">
    <property type="entry name" value="Pyruvate-flavodoxin oxidoreductase, EKR domain"/>
    <property type="match status" value="1"/>
</dbReference>
<keyword evidence="6 9" id="KW-0560">Oxidoreductase</keyword>
<proteinExistence type="inferred from homology"/>
<dbReference type="Pfam" id="PF02775">
    <property type="entry name" value="TPP_enzyme_C"/>
    <property type="match status" value="1"/>
</dbReference>
<feature type="binding site" evidence="10">
    <location>
        <position position="757"/>
    </location>
    <ligand>
        <name>[4Fe-4S] cluster</name>
        <dbReference type="ChEBI" id="CHEBI:49883"/>
        <label>1</label>
    </ligand>
</feature>
<dbReference type="FunFam" id="3.40.50.970:FF:000012">
    <property type="entry name" value="Pyruvate:ferredoxin (Flavodoxin) oxidoreductase"/>
    <property type="match status" value="1"/>
</dbReference>
<keyword evidence="13" id="KW-1185">Reference proteome</keyword>
<dbReference type="InterPro" id="IPR029061">
    <property type="entry name" value="THDP-binding"/>
</dbReference>
<dbReference type="InterPro" id="IPR019752">
    <property type="entry name" value="Pyrv/ketoisovalerate_OxRed_cat"/>
</dbReference>
<dbReference type="InterPro" id="IPR017900">
    <property type="entry name" value="4Fe4S_Fe_S_CS"/>
</dbReference>
<evidence type="ECO:0000256" key="8">
    <source>
        <dbReference type="ARBA" id="ARBA00023014"/>
    </source>
</evidence>
<accession>A0A097STG6</accession>
<evidence type="ECO:0000256" key="3">
    <source>
        <dbReference type="ARBA" id="ARBA00022485"/>
    </source>
</evidence>
<feature type="binding site" evidence="10">
    <location>
        <position position="747"/>
    </location>
    <ligand>
        <name>[4Fe-4S] cluster</name>
        <dbReference type="ChEBI" id="CHEBI:49883"/>
        <label>2</label>
    </ligand>
</feature>
<dbReference type="SUPFAM" id="SSF53323">
    <property type="entry name" value="Pyruvate-ferredoxin oxidoreductase, PFOR, domain III"/>
    <property type="match status" value="1"/>
</dbReference>
<dbReference type="InterPro" id="IPR002880">
    <property type="entry name" value="Pyrv_Fd/Flavodoxin_OxRdtase_N"/>
</dbReference>
<dbReference type="SUPFAM" id="SSF52922">
    <property type="entry name" value="TK C-terminal domain-like"/>
    <property type="match status" value="1"/>
</dbReference>
<feature type="binding site" evidence="10">
    <location>
        <position position="753"/>
    </location>
    <ligand>
        <name>[4Fe-4S] cluster</name>
        <dbReference type="ChEBI" id="CHEBI:49883"/>
        <label>2</label>
    </ligand>
</feature>
<feature type="binding site" evidence="10">
    <location>
        <position position="818"/>
    </location>
    <ligand>
        <name>[4Fe-4S] cluster</name>
        <dbReference type="ChEBI" id="CHEBI:49883"/>
        <label>3</label>
    </ligand>
</feature>
<dbReference type="InterPro" id="IPR002869">
    <property type="entry name" value="Pyrv_flavodox_OxRed_cen"/>
</dbReference>
<feature type="binding site" evidence="10">
    <location>
        <position position="1078"/>
    </location>
    <ligand>
        <name>[4Fe-4S] cluster</name>
        <dbReference type="ChEBI" id="CHEBI:49883"/>
        <label>3</label>
    </ligand>
</feature>
<dbReference type="GO" id="GO:0006979">
    <property type="term" value="P:response to oxidative stress"/>
    <property type="evidence" value="ECO:0007669"/>
    <property type="project" value="TreeGrafter"/>
</dbReference>
<dbReference type="Pfam" id="PF01558">
    <property type="entry name" value="POR"/>
    <property type="match status" value="1"/>
</dbReference>
<dbReference type="Pfam" id="PF17147">
    <property type="entry name" value="PFOR_II"/>
    <property type="match status" value="1"/>
</dbReference>
<evidence type="ECO:0000256" key="6">
    <source>
        <dbReference type="ARBA" id="ARBA00023002"/>
    </source>
</evidence>
<dbReference type="Pfam" id="PF12838">
    <property type="entry name" value="Fer4_7"/>
    <property type="match status" value="1"/>
</dbReference>
<feature type="binding site" evidence="10">
    <location>
        <position position="696"/>
    </location>
    <ligand>
        <name>[4Fe-4S] cluster</name>
        <dbReference type="ChEBI" id="CHEBI:49883"/>
        <label>1</label>
    </ligand>
</feature>
<dbReference type="InterPro" id="IPR011895">
    <property type="entry name" value="Pyrv_flavodox_OxRed"/>
</dbReference>
<evidence type="ECO:0000259" key="11">
    <source>
        <dbReference type="PROSITE" id="PS51379"/>
    </source>
</evidence>
<dbReference type="InterPro" id="IPR009014">
    <property type="entry name" value="Transketo_C/PFOR_II"/>
</dbReference>
<dbReference type="GO" id="GO:0030976">
    <property type="term" value="F:thiamine pyrophosphate binding"/>
    <property type="evidence" value="ECO:0007669"/>
    <property type="project" value="InterPro"/>
</dbReference>
<evidence type="ECO:0000256" key="2">
    <source>
        <dbReference type="ARBA" id="ARBA00022448"/>
    </source>
</evidence>
<dbReference type="Gene3D" id="3.40.50.970">
    <property type="match status" value="2"/>
</dbReference>
<gene>
    <name evidence="12" type="primary">porA</name>
    <name evidence="12" type="ORF">MGM1_5310</name>
</gene>
<dbReference type="InterPro" id="IPR037112">
    <property type="entry name" value="Pyrv-flavodox_OxR_EKR_sf"/>
</dbReference>
<name>A0A097STG6_9BACT</name>
<dbReference type="CDD" id="cd07034">
    <property type="entry name" value="TPP_PYR_PFOR_IOR-alpha_like"/>
    <property type="match status" value="1"/>
</dbReference>
<feature type="binding site" evidence="10">
    <location>
        <position position="693"/>
    </location>
    <ligand>
        <name>[4Fe-4S] cluster</name>
        <dbReference type="ChEBI" id="CHEBI:49883"/>
        <label>1</label>
    </ligand>
</feature>
<dbReference type="SMART" id="SM00890">
    <property type="entry name" value="EKR"/>
    <property type="match status" value="1"/>
</dbReference>
<dbReference type="SUPFAM" id="SSF52518">
    <property type="entry name" value="Thiamin diphosphate-binding fold (THDP-binding)"/>
    <property type="match status" value="2"/>
</dbReference>
<dbReference type="NCBIfam" id="TIGR02176">
    <property type="entry name" value="pyruv_ox_red"/>
    <property type="match status" value="1"/>
</dbReference>
<organism evidence="12 13">
    <name type="scientific">Candidatus Malacoplasma girerdii</name>
    <dbReference type="NCBI Taxonomy" id="1318617"/>
    <lineage>
        <taxon>Bacteria</taxon>
        <taxon>Bacillati</taxon>
        <taxon>Mycoplasmatota</taxon>
        <taxon>Mycoplasmoidales</taxon>
        <taxon>Mycoplasmoidaceae</taxon>
        <taxon>Malacoplasma</taxon>
    </lineage>
</organism>
<evidence type="ECO:0000256" key="10">
    <source>
        <dbReference type="PIRSR" id="PIRSR000159-50"/>
    </source>
</evidence>
<evidence type="ECO:0000256" key="1">
    <source>
        <dbReference type="ARBA" id="ARBA00009032"/>
    </source>
</evidence>
<reference evidence="12 13" key="1">
    <citation type="journal article" date="2014" name="PLoS ONE">
        <title>An emerging Mycoplasma associated with trichomoniasis, vaginal infection and disease.</title>
        <authorList>
            <consortium name="Vaginal Microbiome Consortium"/>
            <person name="Fettweis J.M."/>
            <person name="Serrano M.G."/>
            <person name="Huang B."/>
            <person name="Brooks J.P."/>
            <person name="Glascock A.L."/>
            <person name="Sheth N.U."/>
            <person name="Strauss J.F.III."/>
            <person name="Jefferson K.K."/>
            <person name="Buck G.A."/>
        </authorList>
    </citation>
    <scope>NUCLEOTIDE SEQUENCE [LARGE SCALE GENOMIC DNA]</scope>
    <source>
        <strain evidence="12 13">VCU_M1</strain>
    </source>
</reference>
<dbReference type="FunFam" id="3.40.50.970:FF:000041">
    <property type="entry name" value="Pyruvate:ferredoxin (Flavodoxin) oxidoreductase"/>
    <property type="match status" value="1"/>
</dbReference>
<protein>
    <submittedName>
        <fullName evidence="12">Pyruvate ferredoxin/flavodoxin oxidoreductase</fullName>
    </submittedName>
</protein>
<dbReference type="AlphaFoldDB" id="A0A097STG6"/>
<dbReference type="eggNOG" id="COG1013">
    <property type="taxonomic scope" value="Bacteria"/>
</dbReference>
<dbReference type="PIRSF" id="PIRSF000159">
    <property type="entry name" value="NifJ"/>
    <property type="match status" value="1"/>
</dbReference>
<dbReference type="PANTHER" id="PTHR32154:SF0">
    <property type="entry name" value="PYRUVATE-FLAVODOXIN OXIDOREDUCTASE-RELATED"/>
    <property type="match status" value="1"/>
</dbReference>
<dbReference type="Gene3D" id="3.40.920.10">
    <property type="entry name" value="Pyruvate-ferredoxin oxidoreductase, PFOR, domain III"/>
    <property type="match status" value="1"/>
</dbReference>
<dbReference type="FunFam" id="3.40.50.920:FF:000007">
    <property type="entry name" value="Pyruvate:ferredoxin (Flavodoxin) oxidoreductase"/>
    <property type="match status" value="1"/>
</dbReference>
<feature type="binding site" evidence="10">
    <location>
        <position position="699"/>
    </location>
    <ligand>
        <name>[4Fe-4S] cluster</name>
        <dbReference type="ChEBI" id="CHEBI:49883"/>
        <label>1</label>
    </ligand>
</feature>
<keyword evidence="3 10" id="KW-0004">4Fe-4S</keyword>
<feature type="binding site" evidence="10">
    <location>
        <position position="750"/>
    </location>
    <ligand>
        <name>[4Fe-4S] cluster</name>
        <dbReference type="ChEBI" id="CHEBI:49883"/>
        <label>2</label>
    </ligand>
</feature>
<feature type="binding site" evidence="10">
    <location>
        <position position="843"/>
    </location>
    <ligand>
        <name>[4Fe-4S] cluster</name>
        <dbReference type="ChEBI" id="CHEBI:49883"/>
        <label>3</label>
    </ligand>
</feature>
<dbReference type="InterPro" id="IPR017896">
    <property type="entry name" value="4Fe4S_Fe-S-bd"/>
</dbReference>
<dbReference type="GO" id="GO:0005506">
    <property type="term" value="F:iron ion binding"/>
    <property type="evidence" value="ECO:0007669"/>
    <property type="project" value="InterPro"/>
</dbReference>
<dbReference type="InterPro" id="IPR033412">
    <property type="entry name" value="PFOR_II"/>
</dbReference>
<comment type="similarity">
    <text evidence="1 9">Belongs to the pyruvate:ferredoxin/flavodoxin oxidoreductase family.</text>
</comment>
<feature type="domain" description="4Fe-4S ferredoxin-type" evidence="11">
    <location>
        <begin position="736"/>
        <end position="769"/>
    </location>
</feature>
<dbReference type="Gene3D" id="3.40.50.920">
    <property type="match status" value="1"/>
</dbReference>
<evidence type="ECO:0000256" key="9">
    <source>
        <dbReference type="PIRNR" id="PIRNR000159"/>
    </source>
</evidence>
<dbReference type="InterPro" id="IPR050722">
    <property type="entry name" value="Pyruvate:ferred/Flavod_OxRd"/>
</dbReference>
<dbReference type="FunFam" id="3.30.70.20:FF:000022">
    <property type="entry name" value="Pyruvate:ferredoxin (Flavodoxin) oxidoreductase"/>
    <property type="match status" value="1"/>
</dbReference>
<keyword evidence="5 9" id="KW-0249">Electron transport</keyword>
<feature type="binding site" evidence="10">
    <location>
        <position position="703"/>
    </location>
    <ligand>
        <name>[4Fe-4S] cluster</name>
        <dbReference type="ChEBI" id="CHEBI:49883"/>
        <label>2</label>
    </ligand>
</feature>
<dbReference type="Pfam" id="PF10371">
    <property type="entry name" value="EKR"/>
    <property type="match status" value="1"/>
</dbReference>
<dbReference type="Pfam" id="PF01855">
    <property type="entry name" value="POR_N"/>
    <property type="match status" value="1"/>
</dbReference>
<dbReference type="GO" id="GO:0051539">
    <property type="term" value="F:4 iron, 4 sulfur cluster binding"/>
    <property type="evidence" value="ECO:0007669"/>
    <property type="project" value="UniProtKB-KW"/>
</dbReference>
<dbReference type="CDD" id="cd03377">
    <property type="entry name" value="TPP_PFOR_PNO"/>
    <property type="match status" value="1"/>
</dbReference>
<dbReference type="PROSITE" id="PS00198">
    <property type="entry name" value="4FE4S_FER_1"/>
    <property type="match status" value="2"/>
</dbReference>
<keyword evidence="12" id="KW-0670">Pyruvate</keyword>
<keyword evidence="8 10" id="KW-0411">Iron-sulfur</keyword>
<sequence>MENKIKTPKQIVTDANTAAATIGYMMSEIVCIYPISPSSAMAEYDDELASKNTKNIFGEVVRVAEMQSEGGAAGAVHGSLAAGALTTTYTASQGLLLMIPNMYKMAGEMLPAVFHVSARCLATHALNIFGDHSDVMATRQTGFCLLASNSPQQAMDLALIAHVSAIKSKLPFLHFFDGYRTSHEINKIYEVSNDVIQAMLPMKEINEFKLNSHNPEHPKQTGTAQNGDIFFQNREAANPAYIKAYDIVVETMQQFGKLTGRNYAPFIYHGDKEATEIVVLMCSANETMINVSKYLNSNGKKTGVLSVHLYRPFNAKDFVNLIPNTVKTITVLDRTKEPGSVGEPLYTDVVSALKENNRTSIQVLGGRYGLGGKDFQSCDGLAVFNNMSSSHPKNHFTVGINDDVTNTSLEVDTNFILPDHGDYNCLFIGLGSDGTVSANKSTIKIIGNNTNKFVQAYFEYDSKKSGSLTCSHLRISDYPIEKPYAVHNADFIAIHNYTFIHNYDILKGLRKNGKVLINTNLSFEQLCRDLPENFKDHLKKNNAEVYVLNGFKLARQCGLKNRISTIMQAAFFKIANVIKYDLAIKQMKEFAIKSYSRKGQAIVDANIKAIDLAASELKKVNVEQIISTPSQPFMNNKRVNDYYNSFILPIEKRLGDTLPVSTFDPAGNVPTATSQYEKRGIAINIPTWIAENCIQCGQCTLVCPHGVIRPYLLDEEARKRAPSTLKSRPAIGMKGYEYVIQPSPLDCTGCESCARTCPAIKKALEMKNLNEQRELAIKHYEFLQSLPPVANVPFKPETVKGAQFLKPYFEFSGACAGCGETPYIKIVTQLFGKNMMIANATGCSSIYGGSAPSCPYTKDKDNMGPSWANSLFEDNAEFGYGMFLAMQYRQKSAYNVLNQLKATKISDKLSEAIDYMNANQTTKLTNVAKLQLIEALKAEQANESNKSLLEIAIKNEDLYAKKSQWIVGGDGWAYDIGYGGLDHVLASGENVNILVMDTEVYSNTGGQSSKATPTGSVAKFAASGKKTRKKDLGLMAISYKNVYVAQCAMGANQQQLINALVEAESYDGPSIVICYAPCINHGLDMSNSQMREKLAVQTGYWHLYRYDPRKEVPMSVDSPEPTLPYTEFLKGEARYATLAAKHPDIANELFAEAALEAKARRQTYVDMMNSMKAKVNANKTTEVKTENKEIKN</sequence>
<dbReference type="InterPro" id="IPR011766">
    <property type="entry name" value="TPP_enzyme_TPP-bd"/>
</dbReference>
<evidence type="ECO:0000256" key="7">
    <source>
        <dbReference type="ARBA" id="ARBA00023004"/>
    </source>
</evidence>
<feature type="binding site" evidence="10">
    <location>
        <position position="815"/>
    </location>
    <ligand>
        <name>[4Fe-4S] cluster</name>
        <dbReference type="ChEBI" id="CHEBI:49883"/>
        <label>3</label>
    </ligand>
</feature>
<dbReference type="eggNOG" id="COG1014">
    <property type="taxonomic scope" value="Bacteria"/>
</dbReference>
<dbReference type="FunFam" id="3.40.920.10:FF:000001">
    <property type="entry name" value="Pyruvate:ferredoxin (Flavodoxin) oxidoreductase"/>
    <property type="match status" value="1"/>
</dbReference>
<dbReference type="KEGG" id="mgj:MGM1_5310"/>
<dbReference type="EMBL" id="CP007711">
    <property type="protein sequence ID" value="AIV03891.1"/>
    <property type="molecule type" value="Genomic_DNA"/>
</dbReference>
<dbReference type="InterPro" id="IPR019456">
    <property type="entry name" value="Pyrv-flavodox_OxRtase_EKR"/>
</dbReference>
<dbReference type="PANTHER" id="PTHR32154">
    <property type="entry name" value="PYRUVATE-FLAVODOXIN OXIDOREDUCTASE-RELATED"/>
    <property type="match status" value="1"/>
</dbReference>
<dbReference type="Gene3D" id="3.30.70.20">
    <property type="match status" value="1"/>
</dbReference>
<dbReference type="Proteomes" id="UP000030066">
    <property type="component" value="Chromosome"/>
</dbReference>
<dbReference type="eggNOG" id="COG0674">
    <property type="taxonomic scope" value="Bacteria"/>
</dbReference>
<evidence type="ECO:0000256" key="4">
    <source>
        <dbReference type="ARBA" id="ARBA00022723"/>
    </source>
</evidence>